<dbReference type="InterPro" id="IPR001610">
    <property type="entry name" value="PAC"/>
</dbReference>
<proteinExistence type="predicted"/>
<feature type="compositionally biased region" description="Low complexity" evidence="2">
    <location>
        <begin position="194"/>
        <end position="210"/>
    </location>
</feature>
<dbReference type="InterPro" id="IPR013655">
    <property type="entry name" value="PAS_fold_3"/>
</dbReference>
<keyword evidence="6" id="KW-1185">Reference proteome</keyword>
<dbReference type="RefSeq" id="WP_311675433.1">
    <property type="nucleotide sequence ID" value="NZ_JAVREQ010000026.1"/>
</dbReference>
<dbReference type="PROSITE" id="PS51746">
    <property type="entry name" value="PPM_2"/>
    <property type="match status" value="1"/>
</dbReference>
<dbReference type="Pfam" id="PF13185">
    <property type="entry name" value="GAF_2"/>
    <property type="match status" value="1"/>
</dbReference>
<dbReference type="PROSITE" id="PS50113">
    <property type="entry name" value="PAC"/>
    <property type="match status" value="1"/>
</dbReference>
<evidence type="ECO:0000313" key="6">
    <source>
        <dbReference type="Proteomes" id="UP001183414"/>
    </source>
</evidence>
<protein>
    <submittedName>
        <fullName evidence="5">SpoIIE family protein phosphatase</fullName>
    </submittedName>
</protein>
<dbReference type="PANTHER" id="PTHR43156:SF2">
    <property type="entry name" value="STAGE II SPORULATION PROTEIN E"/>
    <property type="match status" value="1"/>
</dbReference>
<dbReference type="InterPro" id="IPR036457">
    <property type="entry name" value="PPM-type-like_dom_sf"/>
</dbReference>
<name>A0ABU2NXP3_9ACTN</name>
<dbReference type="Gene3D" id="3.30.450.40">
    <property type="match status" value="2"/>
</dbReference>
<evidence type="ECO:0000259" key="4">
    <source>
        <dbReference type="PROSITE" id="PS51746"/>
    </source>
</evidence>
<accession>A0ABU2NXP3</accession>
<dbReference type="NCBIfam" id="TIGR00229">
    <property type="entry name" value="sensory_box"/>
    <property type="match status" value="1"/>
</dbReference>
<dbReference type="Gene3D" id="3.30.450.20">
    <property type="entry name" value="PAS domain"/>
    <property type="match status" value="1"/>
</dbReference>
<dbReference type="SMART" id="SM00065">
    <property type="entry name" value="GAF"/>
    <property type="match status" value="1"/>
</dbReference>
<feature type="domain" description="PPM-type phosphatase" evidence="4">
    <location>
        <begin position="540"/>
        <end position="775"/>
    </location>
</feature>
<dbReference type="InterPro" id="IPR052016">
    <property type="entry name" value="Bact_Sigma-Reg"/>
</dbReference>
<dbReference type="Pfam" id="PF07228">
    <property type="entry name" value="SpoIIE"/>
    <property type="match status" value="1"/>
</dbReference>
<dbReference type="SUPFAM" id="SSF55781">
    <property type="entry name" value="GAF domain-like"/>
    <property type="match status" value="1"/>
</dbReference>
<dbReference type="SMART" id="SM00086">
    <property type="entry name" value="PAC"/>
    <property type="match status" value="1"/>
</dbReference>
<dbReference type="Proteomes" id="UP001183414">
    <property type="component" value="Unassembled WGS sequence"/>
</dbReference>
<evidence type="ECO:0000259" key="3">
    <source>
        <dbReference type="PROSITE" id="PS50113"/>
    </source>
</evidence>
<gene>
    <name evidence="5" type="ORF">RM572_23665</name>
</gene>
<evidence type="ECO:0000256" key="2">
    <source>
        <dbReference type="SAM" id="MobiDB-lite"/>
    </source>
</evidence>
<dbReference type="EMBL" id="JAVREQ010000026">
    <property type="protein sequence ID" value="MDT0381762.1"/>
    <property type="molecule type" value="Genomic_DNA"/>
</dbReference>
<feature type="compositionally biased region" description="Acidic residues" evidence="2">
    <location>
        <begin position="169"/>
        <end position="180"/>
    </location>
</feature>
<dbReference type="Pfam" id="PF08447">
    <property type="entry name" value="PAS_3"/>
    <property type="match status" value="1"/>
</dbReference>
<keyword evidence="1" id="KW-0378">Hydrolase</keyword>
<dbReference type="SUPFAM" id="SSF81606">
    <property type="entry name" value="PP2C-like"/>
    <property type="match status" value="1"/>
</dbReference>
<organism evidence="5 6">
    <name type="scientific">Streptomyces hazeniae</name>
    <dbReference type="NCBI Taxonomy" id="3075538"/>
    <lineage>
        <taxon>Bacteria</taxon>
        <taxon>Bacillati</taxon>
        <taxon>Actinomycetota</taxon>
        <taxon>Actinomycetes</taxon>
        <taxon>Kitasatosporales</taxon>
        <taxon>Streptomycetaceae</taxon>
        <taxon>Streptomyces</taxon>
    </lineage>
</organism>
<dbReference type="InterPro" id="IPR000700">
    <property type="entry name" value="PAS-assoc_C"/>
</dbReference>
<dbReference type="InterPro" id="IPR003018">
    <property type="entry name" value="GAF"/>
</dbReference>
<dbReference type="PANTHER" id="PTHR43156">
    <property type="entry name" value="STAGE II SPORULATION PROTEIN E-RELATED"/>
    <property type="match status" value="1"/>
</dbReference>
<feature type="domain" description="PAC" evidence="3">
    <location>
        <begin position="299"/>
        <end position="351"/>
    </location>
</feature>
<reference evidence="6" key="1">
    <citation type="submission" date="2023-07" db="EMBL/GenBank/DDBJ databases">
        <title>30 novel species of actinomycetes from the DSMZ collection.</title>
        <authorList>
            <person name="Nouioui I."/>
        </authorList>
    </citation>
    <scope>NUCLEOTIDE SEQUENCE [LARGE SCALE GENOMIC DNA]</scope>
    <source>
        <strain evidence="6">DSM 42041</strain>
    </source>
</reference>
<feature type="region of interest" description="Disordered" evidence="2">
    <location>
        <begin position="167"/>
        <end position="219"/>
    </location>
</feature>
<feature type="compositionally biased region" description="Gly residues" evidence="2">
    <location>
        <begin position="181"/>
        <end position="193"/>
    </location>
</feature>
<dbReference type="SMART" id="SM00331">
    <property type="entry name" value="PP2C_SIG"/>
    <property type="match status" value="1"/>
</dbReference>
<feature type="region of interest" description="Disordered" evidence="2">
    <location>
        <begin position="726"/>
        <end position="746"/>
    </location>
</feature>
<dbReference type="SUPFAM" id="SSF55785">
    <property type="entry name" value="PYP-like sensor domain (PAS domain)"/>
    <property type="match status" value="1"/>
</dbReference>
<sequence>MAGDPITWGRDHALVRLLTCVDAPTLLSAAMDAALPEDAQRVGALYRQHADGRLTLDASLGVSEAALRAYATMTVGWDVPVAEAVRSRVPVYSPAADFPRTLAEPAARLRGAGADYVYVSLPLLADGDCLGVLALLLPAGFAAMDGHRARLRAVATVCAHRRQRILASDGDDGDDGDDGVGDAGGDGNPGAIGGPSPARSRGASVASGSATEREPPVALATDRGRVSMLDLAMAGAGIGSFDWDFPSGRLVWDERLCRLFGIAPDAFDGRIETFFAAVLPEDRRVVEEAVAESRTTGRYHAVFRIARPDGSVRWIDAESRVVFLHGGEARGMTGIAQDRTEEIEREEERRTRRDFVLNLTRGLTAAVTTDDVVQTVIREAMPTLGARWLAVYLRQEHGPARLVGSTGFDAADARRMERLARRVHRDPLLDALRSGNPMFVESPREWTQRMPGEHFAPPAGQQAWALLPMTSAEGLVGVCTLIYDRPRSFTSDDRTVLTAAGGILGQSIARARLHDTRRRYLTELQRLLLPMRLPQTPGLEVAACYRPGSAGLEVGGDWYDVVPRSEGRVAVIIGDVQGHSVQAAGVMGQLRTSMRAYASEGHGPADLLVRGGLALEELDTDRFATCCVAEIDPRDGVLRVARAGHPYPLLLEGDGRVRELEVPGGVPLGTFEERDYPVTETALPPGGALLLYTDGLVERRGGDYADGVAALCERLAWWGGTAGSAPGAPGAPGGREGPEGPEGAGGGLEAAVQRIAEPAASRPLHDDIAAVLVRLTAAPGPAAATAARSAADTTGPTGADVCG</sequence>
<dbReference type="InterPro" id="IPR035965">
    <property type="entry name" value="PAS-like_dom_sf"/>
</dbReference>
<dbReference type="Gene3D" id="2.10.70.100">
    <property type="match status" value="1"/>
</dbReference>
<dbReference type="InterPro" id="IPR029016">
    <property type="entry name" value="GAF-like_dom_sf"/>
</dbReference>
<dbReference type="Gene3D" id="3.60.40.10">
    <property type="entry name" value="PPM-type phosphatase domain"/>
    <property type="match status" value="1"/>
</dbReference>
<comment type="caution">
    <text evidence="5">The sequence shown here is derived from an EMBL/GenBank/DDBJ whole genome shotgun (WGS) entry which is preliminary data.</text>
</comment>
<dbReference type="InterPro" id="IPR001932">
    <property type="entry name" value="PPM-type_phosphatase-like_dom"/>
</dbReference>
<feature type="compositionally biased region" description="Gly residues" evidence="2">
    <location>
        <begin position="730"/>
        <end position="746"/>
    </location>
</feature>
<evidence type="ECO:0000313" key="5">
    <source>
        <dbReference type="EMBL" id="MDT0381762.1"/>
    </source>
</evidence>
<dbReference type="CDD" id="cd00130">
    <property type="entry name" value="PAS"/>
    <property type="match status" value="1"/>
</dbReference>
<evidence type="ECO:0000256" key="1">
    <source>
        <dbReference type="ARBA" id="ARBA00022801"/>
    </source>
</evidence>
<dbReference type="InterPro" id="IPR000014">
    <property type="entry name" value="PAS"/>
</dbReference>